<dbReference type="SUPFAM" id="SSF57701">
    <property type="entry name" value="Zn2/Cys6 DNA-binding domain"/>
    <property type="match status" value="1"/>
</dbReference>
<accession>A0AA38XY80</accession>
<evidence type="ECO:0000313" key="7">
    <source>
        <dbReference type="Proteomes" id="UP001172681"/>
    </source>
</evidence>
<name>A0AA38XY80_9EURO</name>
<dbReference type="GO" id="GO:0008270">
    <property type="term" value="F:zinc ion binding"/>
    <property type="evidence" value="ECO:0007669"/>
    <property type="project" value="InterPro"/>
</dbReference>
<dbReference type="GO" id="GO:0003677">
    <property type="term" value="F:DNA binding"/>
    <property type="evidence" value="ECO:0007669"/>
    <property type="project" value="UniProtKB-KW"/>
</dbReference>
<evidence type="ECO:0000256" key="1">
    <source>
        <dbReference type="ARBA" id="ARBA00023015"/>
    </source>
</evidence>
<evidence type="ECO:0000256" key="3">
    <source>
        <dbReference type="ARBA" id="ARBA00023163"/>
    </source>
</evidence>
<evidence type="ECO:0000256" key="2">
    <source>
        <dbReference type="ARBA" id="ARBA00023125"/>
    </source>
</evidence>
<dbReference type="InterPro" id="IPR001138">
    <property type="entry name" value="Zn2Cys6_DnaBD"/>
</dbReference>
<sequence>MLLQLAHGVLTLSAKRRCDGSKPTCGTCAAKGIKCIYWERNKSSEIPRPVSSPGSGPESVRVIESLIESHTNALRSLQNSIGCPTSETNPSTVSDSALTDATVQDESLPGISFDAAARRYPLFNHRRFTSLETSQYFREEKSEFPPLSFAWHGSTHTSTSLESRIRSLTKKVWDDGQDDTFQGGSRIDVHES</sequence>
<reference evidence="6" key="1">
    <citation type="submission" date="2022-10" db="EMBL/GenBank/DDBJ databases">
        <title>Culturing micro-colonial fungi from biological soil crusts in the Mojave desert and describing Neophaeococcomyces mojavensis, and introducing the new genera and species Taxawa tesnikishii.</title>
        <authorList>
            <person name="Kurbessoian T."/>
            <person name="Stajich J.E."/>
        </authorList>
    </citation>
    <scope>NUCLEOTIDE SEQUENCE</scope>
    <source>
        <strain evidence="6">TK_35</strain>
    </source>
</reference>
<comment type="caution">
    <text evidence="6">The sequence shown here is derived from an EMBL/GenBank/DDBJ whole genome shotgun (WGS) entry which is preliminary data.</text>
</comment>
<evidence type="ECO:0000259" key="5">
    <source>
        <dbReference type="Pfam" id="PF00172"/>
    </source>
</evidence>
<dbReference type="CDD" id="cd00067">
    <property type="entry name" value="GAL4"/>
    <property type="match status" value="1"/>
</dbReference>
<evidence type="ECO:0000256" key="4">
    <source>
        <dbReference type="ARBA" id="ARBA00023242"/>
    </source>
</evidence>
<dbReference type="EMBL" id="JAPDRN010000081">
    <property type="protein sequence ID" value="KAJ9626685.1"/>
    <property type="molecule type" value="Genomic_DNA"/>
</dbReference>
<keyword evidence="3" id="KW-0804">Transcription</keyword>
<dbReference type="AlphaFoldDB" id="A0AA38XY80"/>
<dbReference type="Pfam" id="PF00172">
    <property type="entry name" value="Zn_clus"/>
    <property type="match status" value="1"/>
</dbReference>
<dbReference type="InterPro" id="IPR036864">
    <property type="entry name" value="Zn2-C6_fun-type_DNA-bd_sf"/>
</dbReference>
<feature type="domain" description="Zn(2)-C6 fungal-type" evidence="5">
    <location>
        <begin position="15"/>
        <end position="42"/>
    </location>
</feature>
<dbReference type="Gene3D" id="4.10.240.10">
    <property type="entry name" value="Zn(2)-C6 fungal-type DNA-binding domain"/>
    <property type="match status" value="1"/>
</dbReference>
<keyword evidence="2" id="KW-0238">DNA-binding</keyword>
<dbReference type="Proteomes" id="UP001172681">
    <property type="component" value="Unassembled WGS sequence"/>
</dbReference>
<evidence type="ECO:0000313" key="6">
    <source>
        <dbReference type="EMBL" id="KAJ9626685.1"/>
    </source>
</evidence>
<protein>
    <recommendedName>
        <fullName evidence="5">Zn(2)-C6 fungal-type domain-containing protein</fullName>
    </recommendedName>
</protein>
<keyword evidence="7" id="KW-1185">Reference proteome</keyword>
<organism evidence="6 7">
    <name type="scientific">Knufia peltigerae</name>
    <dbReference type="NCBI Taxonomy" id="1002370"/>
    <lineage>
        <taxon>Eukaryota</taxon>
        <taxon>Fungi</taxon>
        <taxon>Dikarya</taxon>
        <taxon>Ascomycota</taxon>
        <taxon>Pezizomycotina</taxon>
        <taxon>Eurotiomycetes</taxon>
        <taxon>Chaetothyriomycetidae</taxon>
        <taxon>Chaetothyriales</taxon>
        <taxon>Trichomeriaceae</taxon>
        <taxon>Knufia</taxon>
    </lineage>
</organism>
<dbReference type="GO" id="GO:0000981">
    <property type="term" value="F:DNA-binding transcription factor activity, RNA polymerase II-specific"/>
    <property type="evidence" value="ECO:0007669"/>
    <property type="project" value="InterPro"/>
</dbReference>
<gene>
    <name evidence="6" type="ORF">H2204_009955</name>
</gene>
<keyword evidence="4" id="KW-0539">Nucleus</keyword>
<keyword evidence="1" id="KW-0805">Transcription regulation</keyword>
<proteinExistence type="predicted"/>